<keyword evidence="2" id="KW-1185">Reference proteome</keyword>
<dbReference type="PANTHER" id="PTHR36932:SF1">
    <property type="entry name" value="CAPSULAR POLYSACCHARIDE BIOSYNTHESIS PROTEIN"/>
    <property type="match status" value="1"/>
</dbReference>
<reference evidence="1 2" key="1">
    <citation type="submission" date="2016-10" db="EMBL/GenBank/DDBJ databases">
        <authorList>
            <person name="de Groot N.N."/>
        </authorList>
    </citation>
    <scope>NUCLEOTIDE SEQUENCE [LARGE SCALE GENOMIC DNA]</scope>
    <source>
        <strain evidence="1 2">DSM 23553</strain>
    </source>
</reference>
<dbReference type="InterPro" id="IPR042099">
    <property type="entry name" value="ANL_N_sf"/>
</dbReference>
<accession>A0A1H5IFZ5</accession>
<dbReference type="STRING" id="390640.SAMN04488034_101420"/>
<protein>
    <submittedName>
        <fullName evidence="1">Phenylacetate-CoA ligase</fullName>
    </submittedName>
</protein>
<name>A0A1H5IFZ5_9FLAO</name>
<dbReference type="GO" id="GO:0016874">
    <property type="term" value="F:ligase activity"/>
    <property type="evidence" value="ECO:0007669"/>
    <property type="project" value="UniProtKB-KW"/>
</dbReference>
<evidence type="ECO:0000313" key="2">
    <source>
        <dbReference type="Proteomes" id="UP000199448"/>
    </source>
</evidence>
<evidence type="ECO:0000313" key="1">
    <source>
        <dbReference type="EMBL" id="SEE39129.1"/>
    </source>
</evidence>
<dbReference type="OrthoDB" id="580775at2"/>
<organism evidence="1 2">
    <name type="scientific">Salinimicrobium catena</name>
    <dbReference type="NCBI Taxonomy" id="390640"/>
    <lineage>
        <taxon>Bacteria</taxon>
        <taxon>Pseudomonadati</taxon>
        <taxon>Bacteroidota</taxon>
        <taxon>Flavobacteriia</taxon>
        <taxon>Flavobacteriales</taxon>
        <taxon>Flavobacteriaceae</taxon>
        <taxon>Salinimicrobium</taxon>
    </lineage>
</organism>
<dbReference type="Proteomes" id="UP000199448">
    <property type="component" value="Unassembled WGS sequence"/>
</dbReference>
<dbReference type="Gene3D" id="3.40.50.12780">
    <property type="entry name" value="N-terminal domain of ligase-like"/>
    <property type="match status" value="1"/>
</dbReference>
<dbReference type="EMBL" id="FNUG01000001">
    <property type="protein sequence ID" value="SEE39129.1"/>
    <property type="molecule type" value="Genomic_DNA"/>
</dbReference>
<gene>
    <name evidence="1" type="ORF">SAMN04488034_101420</name>
</gene>
<dbReference type="InterPro" id="IPR053158">
    <property type="entry name" value="CapK_Type1_Caps_Biosynth"/>
</dbReference>
<sequence length="435" mass="51016">MNWFSLSLQLNRFPINRAKNALTEIQRIPEAKYADYVERKKKEIVNYHLKNTAFYRDFFSGKEFTRWEDVPIMKKADLQRPLEERFSRGYNSKNVYVGKTSGSSGHPFIFAKDRFCHALSWAEFNDRYQWYGLDLDRSVQARFYGIPLDRFGYFKERLKDRFGFRYRFPIFDLSEEKMEEFLIDFQKKKFDYVNGYTSSIVLFAKFLQKKGIVLKEICTNLKLCIVTSEMFFEEDKKLLEKQFGVPVVNEYGASELGLLAFQNPEKEWVFNSETMYVEVVDKDDKVLPFGEQGRIVITSLYNRAQPFIRYDIGDTGTLSEESTLKKPILKELLGRTNDVAVLPSGKVVPGLTFYYVTKSVIENDSQIKEFIVQQTAPGSFKIIYVSEKELSSEKRKKITSAMALYLEDGLDLEFEHKQTLNRSKRGKLKQFEVLF</sequence>
<dbReference type="SUPFAM" id="SSF56801">
    <property type="entry name" value="Acetyl-CoA synthetase-like"/>
    <property type="match status" value="1"/>
</dbReference>
<dbReference type="PANTHER" id="PTHR36932">
    <property type="entry name" value="CAPSULAR POLYSACCHARIDE BIOSYNTHESIS PROTEIN"/>
    <property type="match status" value="1"/>
</dbReference>
<proteinExistence type="predicted"/>
<dbReference type="AlphaFoldDB" id="A0A1H5IFZ5"/>
<keyword evidence="1" id="KW-0436">Ligase</keyword>